<organism evidence="2 3">
    <name type="scientific">Anaerobium acetethylicum</name>
    <dbReference type="NCBI Taxonomy" id="1619234"/>
    <lineage>
        <taxon>Bacteria</taxon>
        <taxon>Bacillati</taxon>
        <taxon>Bacillota</taxon>
        <taxon>Clostridia</taxon>
        <taxon>Lachnospirales</taxon>
        <taxon>Lachnospiraceae</taxon>
        <taxon>Anaerobium</taxon>
    </lineage>
</organism>
<dbReference type="SUPFAM" id="SSF51658">
    <property type="entry name" value="Xylose isomerase-like"/>
    <property type="match status" value="1"/>
</dbReference>
<name>A0A1D3TW81_9FIRM</name>
<gene>
    <name evidence="2" type="ORF">SAMN05421730_102124</name>
</gene>
<evidence type="ECO:0000313" key="2">
    <source>
        <dbReference type="EMBL" id="SCP98476.1"/>
    </source>
</evidence>
<dbReference type="Proteomes" id="UP000199315">
    <property type="component" value="Unassembled WGS sequence"/>
</dbReference>
<dbReference type="AlphaFoldDB" id="A0A1D3TW81"/>
<keyword evidence="2" id="KW-0413">Isomerase</keyword>
<keyword evidence="3" id="KW-1185">Reference proteome</keyword>
<sequence>MDKLYVQMYSFDSFNPAENEKNFRSAAELGFDGVELFGPNLAMEPEKLADMLKETGLEAVSLHADADKIEGMIPYAETLGLKFMGIGMHYLPDEAAAIEFAVKLNSIGAECSRHGIMLTYHNHTQEFLDCGGKMILEILMEHTDPDKVGFELDAGWCAAAGVDPIAFINRHAGRIKLVHIKESGEVLGVQPPFNPADIRTGEDGKVQFSEEQKQAMERSKKINCPAGDGLVDWKKLKAAADAQGCAAYIVEREYTYEGTRYDCLKADIEYYR</sequence>
<reference evidence="2 3" key="1">
    <citation type="submission" date="2016-09" db="EMBL/GenBank/DDBJ databases">
        <authorList>
            <person name="Capua I."/>
            <person name="De Benedictis P."/>
            <person name="Joannis T."/>
            <person name="Lombin L.H."/>
            <person name="Cattoli G."/>
        </authorList>
    </citation>
    <scope>NUCLEOTIDE SEQUENCE [LARGE SCALE GENOMIC DNA]</scope>
    <source>
        <strain evidence="2 3">GluBS11</strain>
    </source>
</reference>
<dbReference type="STRING" id="1619234.SAMN05421730_102124"/>
<dbReference type="PANTHER" id="PTHR12110">
    <property type="entry name" value="HYDROXYPYRUVATE ISOMERASE"/>
    <property type="match status" value="1"/>
</dbReference>
<evidence type="ECO:0000259" key="1">
    <source>
        <dbReference type="Pfam" id="PF01261"/>
    </source>
</evidence>
<dbReference type="RefSeq" id="WP_091235482.1">
    <property type="nucleotide sequence ID" value="NZ_FMKA01000021.1"/>
</dbReference>
<dbReference type="PANTHER" id="PTHR12110:SF41">
    <property type="entry name" value="INOSOSE DEHYDRATASE"/>
    <property type="match status" value="1"/>
</dbReference>
<evidence type="ECO:0000313" key="3">
    <source>
        <dbReference type="Proteomes" id="UP000199315"/>
    </source>
</evidence>
<dbReference type="InterPro" id="IPR036237">
    <property type="entry name" value="Xyl_isomerase-like_sf"/>
</dbReference>
<dbReference type="OrthoDB" id="9798407at2"/>
<dbReference type="InterPro" id="IPR013022">
    <property type="entry name" value="Xyl_isomerase-like_TIM-brl"/>
</dbReference>
<accession>A0A1D3TW81</accession>
<dbReference type="InterPro" id="IPR050312">
    <property type="entry name" value="IolE/XylAMocC-like"/>
</dbReference>
<dbReference type="EMBL" id="FMKA01000021">
    <property type="protein sequence ID" value="SCP98476.1"/>
    <property type="molecule type" value="Genomic_DNA"/>
</dbReference>
<dbReference type="Gene3D" id="3.20.20.150">
    <property type="entry name" value="Divalent-metal-dependent TIM barrel enzymes"/>
    <property type="match status" value="1"/>
</dbReference>
<protein>
    <submittedName>
        <fullName evidence="2">Sugar phosphate isomerase/epimerase</fullName>
    </submittedName>
</protein>
<proteinExistence type="predicted"/>
<dbReference type="GO" id="GO:0016853">
    <property type="term" value="F:isomerase activity"/>
    <property type="evidence" value="ECO:0007669"/>
    <property type="project" value="UniProtKB-KW"/>
</dbReference>
<dbReference type="Pfam" id="PF01261">
    <property type="entry name" value="AP_endonuc_2"/>
    <property type="match status" value="1"/>
</dbReference>
<feature type="domain" description="Xylose isomerase-like TIM barrel" evidence="1">
    <location>
        <begin position="23"/>
        <end position="254"/>
    </location>
</feature>